<feature type="transmembrane region" description="Helical" evidence="4">
    <location>
        <begin position="75"/>
        <end position="98"/>
    </location>
</feature>
<reference evidence="6" key="1">
    <citation type="submission" date="2023-08" db="EMBL/GenBank/DDBJ databases">
        <title>Emergence of clinically-relevant ST2 carbapenem-resistant Acinetobacter baumannii strains in hospital sewages in Zhejiang, East of China.</title>
        <authorList>
            <person name="Kaichao C."/>
            <person name="Zhang R."/>
        </authorList>
    </citation>
    <scope>NUCLEOTIDE SEQUENCE</scope>
    <source>
        <strain evidence="6">M-RB-37</strain>
    </source>
</reference>
<evidence type="ECO:0000256" key="4">
    <source>
        <dbReference type="SAM" id="Phobius"/>
    </source>
</evidence>
<dbReference type="PANTHER" id="PTHR23542:SF1">
    <property type="entry name" value="MAJOR FACILITATOR SUPERFAMILY (MFS) PROFILE DOMAIN-CONTAINING PROTEIN"/>
    <property type="match status" value="1"/>
</dbReference>
<dbReference type="Pfam" id="PF07690">
    <property type="entry name" value="MFS_1"/>
    <property type="match status" value="1"/>
</dbReference>
<feature type="transmembrane region" description="Helical" evidence="4">
    <location>
        <begin position="281"/>
        <end position="299"/>
    </location>
</feature>
<dbReference type="PANTHER" id="PTHR23542">
    <property type="match status" value="1"/>
</dbReference>
<evidence type="ECO:0000256" key="2">
    <source>
        <dbReference type="ARBA" id="ARBA00022989"/>
    </source>
</evidence>
<dbReference type="AlphaFoldDB" id="A0AAW8J9U0"/>
<keyword evidence="2 4" id="KW-1133">Transmembrane helix</keyword>
<dbReference type="GO" id="GO:0022857">
    <property type="term" value="F:transmembrane transporter activity"/>
    <property type="evidence" value="ECO:0007669"/>
    <property type="project" value="InterPro"/>
</dbReference>
<organism evidence="6 7">
    <name type="scientific">Acinetobacter rudis</name>
    <dbReference type="NCBI Taxonomy" id="632955"/>
    <lineage>
        <taxon>Bacteria</taxon>
        <taxon>Pseudomonadati</taxon>
        <taxon>Pseudomonadota</taxon>
        <taxon>Gammaproteobacteria</taxon>
        <taxon>Moraxellales</taxon>
        <taxon>Moraxellaceae</taxon>
        <taxon>Acinetobacter</taxon>
    </lineage>
</organism>
<dbReference type="SUPFAM" id="SSF103473">
    <property type="entry name" value="MFS general substrate transporter"/>
    <property type="match status" value="1"/>
</dbReference>
<sequence>MLKHYLQLFKAPGSLAFTLSAFVARLALPMIGIGIITLLAQLNYGYARAGIISAIFVLSYALISPQVSRLVDQHGQGTVVLISAAMSVIGLSGLAISAYSFWPFWSLVIFSVLAGFIPSMSAMVRARWTALYRDQTELRTAYSLESVLDELTFIIGPPLCVGMSVLYAPAGLIMAAGLLAIGVVLFTLEKTTQPKITHETTNIEQNQKSSVISLPNVQLLAACMIALGFMVGIIDVASVAFAQQQEAPLTASLVLSAYALSSCLAGLAFGAIQFKSSLQTLLLWSSLGTAIMSFGIFFVNHVYMLSIIVALLGVFFAPTMISLMSILEQQVANHKLTEALTWLLAALNIGVAVGAAATGQLIESYKSAWAGLSIIIPSAILVLMIATLVYYRVQQTHLNNTLK</sequence>
<dbReference type="InterPro" id="IPR020846">
    <property type="entry name" value="MFS_dom"/>
</dbReference>
<feature type="transmembrane region" description="Helical" evidence="4">
    <location>
        <begin position="368"/>
        <end position="391"/>
    </location>
</feature>
<dbReference type="InterPro" id="IPR036259">
    <property type="entry name" value="MFS_trans_sf"/>
</dbReference>
<name>A0AAW8J9U0_9GAMM</name>
<feature type="domain" description="Major facilitator superfamily (MFS) profile" evidence="5">
    <location>
        <begin position="216"/>
        <end position="403"/>
    </location>
</feature>
<accession>A0AAW8J9U0</accession>
<dbReference type="RefSeq" id="WP_308981435.1">
    <property type="nucleotide sequence ID" value="NZ_JAVIDL010000013.1"/>
</dbReference>
<keyword evidence="3 4" id="KW-0472">Membrane</keyword>
<evidence type="ECO:0000313" key="7">
    <source>
        <dbReference type="Proteomes" id="UP001243844"/>
    </source>
</evidence>
<feature type="transmembrane region" description="Helical" evidence="4">
    <location>
        <begin position="247"/>
        <end position="269"/>
    </location>
</feature>
<dbReference type="InterPro" id="IPR011701">
    <property type="entry name" value="MFS"/>
</dbReference>
<feature type="transmembrane region" description="Helical" evidence="4">
    <location>
        <begin position="172"/>
        <end position="188"/>
    </location>
</feature>
<proteinExistence type="predicted"/>
<dbReference type="Proteomes" id="UP001243844">
    <property type="component" value="Unassembled WGS sequence"/>
</dbReference>
<evidence type="ECO:0000256" key="3">
    <source>
        <dbReference type="ARBA" id="ARBA00023136"/>
    </source>
</evidence>
<feature type="transmembrane region" description="Helical" evidence="4">
    <location>
        <begin position="12"/>
        <end position="39"/>
    </location>
</feature>
<feature type="transmembrane region" description="Helical" evidence="4">
    <location>
        <begin position="45"/>
        <end position="63"/>
    </location>
</feature>
<dbReference type="PROSITE" id="PS50850">
    <property type="entry name" value="MFS"/>
    <property type="match status" value="1"/>
</dbReference>
<feature type="transmembrane region" description="Helical" evidence="4">
    <location>
        <begin position="305"/>
        <end position="327"/>
    </location>
</feature>
<evidence type="ECO:0000259" key="5">
    <source>
        <dbReference type="PROSITE" id="PS50850"/>
    </source>
</evidence>
<evidence type="ECO:0000256" key="1">
    <source>
        <dbReference type="ARBA" id="ARBA00022692"/>
    </source>
</evidence>
<feature type="transmembrane region" description="Helical" evidence="4">
    <location>
        <begin position="217"/>
        <end position="241"/>
    </location>
</feature>
<dbReference type="Gene3D" id="1.20.1250.20">
    <property type="entry name" value="MFS general substrate transporter like domains"/>
    <property type="match status" value="2"/>
</dbReference>
<evidence type="ECO:0000313" key="6">
    <source>
        <dbReference type="EMBL" id="MDQ8935748.1"/>
    </source>
</evidence>
<gene>
    <name evidence="6" type="ORF">RFH47_08400</name>
</gene>
<protein>
    <submittedName>
        <fullName evidence="6">MFS transporter</fullName>
    </submittedName>
</protein>
<feature type="transmembrane region" description="Helical" evidence="4">
    <location>
        <begin position="104"/>
        <end position="126"/>
    </location>
</feature>
<comment type="caution">
    <text evidence="6">The sequence shown here is derived from an EMBL/GenBank/DDBJ whole genome shotgun (WGS) entry which is preliminary data.</text>
</comment>
<keyword evidence="1 4" id="KW-0812">Transmembrane</keyword>
<dbReference type="EMBL" id="JAVIDL010000013">
    <property type="protein sequence ID" value="MDQ8935748.1"/>
    <property type="molecule type" value="Genomic_DNA"/>
</dbReference>
<feature type="transmembrane region" description="Helical" evidence="4">
    <location>
        <begin position="339"/>
        <end position="362"/>
    </location>
</feature>